<evidence type="ECO:0000256" key="2">
    <source>
        <dbReference type="ARBA" id="ARBA00004167"/>
    </source>
</evidence>
<dbReference type="CDD" id="cd11041">
    <property type="entry name" value="CYP503A1-like"/>
    <property type="match status" value="1"/>
</dbReference>
<evidence type="ECO:0000256" key="10">
    <source>
        <dbReference type="PIRSR" id="PIRSR602401-1"/>
    </source>
</evidence>
<dbReference type="PANTHER" id="PTHR46206">
    <property type="entry name" value="CYTOCHROME P450"/>
    <property type="match status" value="1"/>
</dbReference>
<keyword evidence="8 10" id="KW-0408">Iron</keyword>
<dbReference type="GO" id="GO:0016705">
    <property type="term" value="F:oxidoreductase activity, acting on paired donors, with incorporation or reduction of molecular oxygen"/>
    <property type="evidence" value="ECO:0007669"/>
    <property type="project" value="InterPro"/>
</dbReference>
<dbReference type="PANTHER" id="PTHR46206:SF6">
    <property type="entry name" value="CYTOCHROME P450 MONOOXYGENASE AN1598-RELATED"/>
    <property type="match status" value="1"/>
</dbReference>
<dbReference type="GO" id="GO:0005506">
    <property type="term" value="F:iron ion binding"/>
    <property type="evidence" value="ECO:0007669"/>
    <property type="project" value="InterPro"/>
</dbReference>
<dbReference type="Proteomes" id="UP000813444">
    <property type="component" value="Unassembled WGS sequence"/>
</dbReference>
<evidence type="ECO:0000256" key="3">
    <source>
        <dbReference type="ARBA" id="ARBA00004685"/>
    </source>
</evidence>
<name>A0A8K0WK11_9HYPO</name>
<comment type="caution">
    <text evidence="11">The sequence shown here is derived from an EMBL/GenBank/DDBJ whole genome shotgun (WGS) entry which is preliminary data.</text>
</comment>
<evidence type="ECO:0000256" key="6">
    <source>
        <dbReference type="ARBA" id="ARBA00022723"/>
    </source>
</evidence>
<dbReference type="GO" id="GO:0020037">
    <property type="term" value="F:heme binding"/>
    <property type="evidence" value="ECO:0007669"/>
    <property type="project" value="InterPro"/>
</dbReference>
<evidence type="ECO:0000256" key="8">
    <source>
        <dbReference type="ARBA" id="ARBA00023004"/>
    </source>
</evidence>
<comment type="cofactor">
    <cofactor evidence="1 10">
        <name>heme</name>
        <dbReference type="ChEBI" id="CHEBI:30413"/>
    </cofactor>
</comment>
<feature type="binding site" description="axial binding residue" evidence="10">
    <location>
        <position position="433"/>
    </location>
    <ligand>
        <name>heme</name>
        <dbReference type="ChEBI" id="CHEBI:30413"/>
    </ligand>
    <ligandPart>
        <name>Fe</name>
        <dbReference type="ChEBI" id="CHEBI:18248"/>
    </ligandPart>
</feature>
<evidence type="ECO:0000256" key="5">
    <source>
        <dbReference type="ARBA" id="ARBA00022617"/>
    </source>
</evidence>
<comment type="similarity">
    <text evidence="4">Belongs to the cytochrome P450 family.</text>
</comment>
<dbReference type="AlphaFoldDB" id="A0A8K0WK11"/>
<keyword evidence="5 10" id="KW-0349">Heme</keyword>
<dbReference type="Pfam" id="PF00067">
    <property type="entry name" value="p450"/>
    <property type="match status" value="1"/>
</dbReference>
<protein>
    <submittedName>
        <fullName evidence="11">Cytochrome P450</fullName>
    </submittedName>
</protein>
<proteinExistence type="inferred from homology"/>
<keyword evidence="12" id="KW-1185">Reference proteome</keyword>
<accession>A0A8K0WK11</accession>
<dbReference type="EMBL" id="JAGPNK010000021">
    <property type="protein sequence ID" value="KAH7304696.1"/>
    <property type="molecule type" value="Genomic_DNA"/>
</dbReference>
<evidence type="ECO:0000256" key="1">
    <source>
        <dbReference type="ARBA" id="ARBA00001971"/>
    </source>
</evidence>
<dbReference type="GO" id="GO:0016020">
    <property type="term" value="C:membrane"/>
    <property type="evidence" value="ECO:0007669"/>
    <property type="project" value="UniProtKB-SubCell"/>
</dbReference>
<evidence type="ECO:0000313" key="12">
    <source>
        <dbReference type="Proteomes" id="UP000813444"/>
    </source>
</evidence>
<comment type="pathway">
    <text evidence="3">Mycotoxin biosynthesis.</text>
</comment>
<evidence type="ECO:0000256" key="7">
    <source>
        <dbReference type="ARBA" id="ARBA00023002"/>
    </source>
</evidence>
<dbReference type="PRINTS" id="PR00463">
    <property type="entry name" value="EP450I"/>
</dbReference>
<sequence>MTTIKAPVVGYRSWFEPALLVGFRFVQGSKPMIREGYDNFKNAMFYVQRNDSKILVISHKHVDQLRNMPEEKLSAIRAHLKNLVNKYSVGDILLKTDLHFRTLQTKLTPSLNNTIPLLQDEMDFAIEAEVPKGVESDWTSVQIYDIVLHIVARLSARVFLGPELCRNREWLDTSIHYTENLFETVIFLRALPTFVHPFVAHMLPSYWRMKANFTTAKRLITPMVLERRSNEANFASYEKPKDMLQWMMDGAQNDYEKDTATLSHLQLLLSLASIHTTTMACAHSIYDLCAHPEFFEPLREEISSVLSSSDINQKQTLQKLVKVDSLIKESQRVNPPSQLAFNRIVMDKPLQLKDGPTLPAGTHFAMASDAVLHDAAYLPGATQGANTAEFDPFRYSKLREEAVAKGNSEAGNRYQFATTDNSSLHFGHGKYSCPGRFFAANEIKLILARLLLDYEFKYPEGQGRPVNLSADENLYPDPNARVMMRRRQQKA</sequence>
<dbReference type="OrthoDB" id="1844152at2759"/>
<gene>
    <name evidence="11" type="ORF">B0I35DRAFT_454560</name>
</gene>
<keyword evidence="7" id="KW-0560">Oxidoreductase</keyword>
<dbReference type="Gene3D" id="1.10.630.10">
    <property type="entry name" value="Cytochrome P450"/>
    <property type="match status" value="1"/>
</dbReference>
<dbReference type="InterPro" id="IPR002401">
    <property type="entry name" value="Cyt_P450_E_grp-I"/>
</dbReference>
<evidence type="ECO:0000256" key="9">
    <source>
        <dbReference type="ARBA" id="ARBA00023033"/>
    </source>
</evidence>
<dbReference type="InterPro" id="IPR036396">
    <property type="entry name" value="Cyt_P450_sf"/>
</dbReference>
<comment type="subcellular location">
    <subcellularLocation>
        <location evidence="2">Membrane</location>
        <topology evidence="2">Single-pass membrane protein</topology>
    </subcellularLocation>
</comment>
<dbReference type="InterPro" id="IPR001128">
    <property type="entry name" value="Cyt_P450"/>
</dbReference>
<keyword evidence="9" id="KW-0503">Monooxygenase</keyword>
<keyword evidence="6 10" id="KW-0479">Metal-binding</keyword>
<evidence type="ECO:0000313" key="11">
    <source>
        <dbReference type="EMBL" id="KAH7304696.1"/>
    </source>
</evidence>
<dbReference type="SUPFAM" id="SSF48264">
    <property type="entry name" value="Cytochrome P450"/>
    <property type="match status" value="1"/>
</dbReference>
<evidence type="ECO:0000256" key="4">
    <source>
        <dbReference type="ARBA" id="ARBA00010617"/>
    </source>
</evidence>
<dbReference type="GO" id="GO:0004497">
    <property type="term" value="F:monooxygenase activity"/>
    <property type="evidence" value="ECO:0007669"/>
    <property type="project" value="UniProtKB-KW"/>
</dbReference>
<reference evidence="11" key="1">
    <citation type="journal article" date="2021" name="Nat. Commun.">
        <title>Genetic determinants of endophytism in the Arabidopsis root mycobiome.</title>
        <authorList>
            <person name="Mesny F."/>
            <person name="Miyauchi S."/>
            <person name="Thiergart T."/>
            <person name="Pickel B."/>
            <person name="Atanasova L."/>
            <person name="Karlsson M."/>
            <person name="Huettel B."/>
            <person name="Barry K.W."/>
            <person name="Haridas S."/>
            <person name="Chen C."/>
            <person name="Bauer D."/>
            <person name="Andreopoulos W."/>
            <person name="Pangilinan J."/>
            <person name="LaButti K."/>
            <person name="Riley R."/>
            <person name="Lipzen A."/>
            <person name="Clum A."/>
            <person name="Drula E."/>
            <person name="Henrissat B."/>
            <person name="Kohler A."/>
            <person name="Grigoriev I.V."/>
            <person name="Martin F.M."/>
            <person name="Hacquard S."/>
        </authorList>
    </citation>
    <scope>NUCLEOTIDE SEQUENCE</scope>
    <source>
        <strain evidence="11">MPI-CAGE-CH-0235</strain>
    </source>
</reference>
<organism evidence="11 12">
    <name type="scientific">Stachybotrys elegans</name>
    <dbReference type="NCBI Taxonomy" id="80388"/>
    <lineage>
        <taxon>Eukaryota</taxon>
        <taxon>Fungi</taxon>
        <taxon>Dikarya</taxon>
        <taxon>Ascomycota</taxon>
        <taxon>Pezizomycotina</taxon>
        <taxon>Sordariomycetes</taxon>
        <taxon>Hypocreomycetidae</taxon>
        <taxon>Hypocreales</taxon>
        <taxon>Stachybotryaceae</taxon>
        <taxon>Stachybotrys</taxon>
    </lineage>
</organism>